<dbReference type="InterPro" id="IPR012177">
    <property type="entry name" value="ThTPase_euk"/>
</dbReference>
<evidence type="ECO:0000256" key="1">
    <source>
        <dbReference type="ARBA" id="ARBA00001946"/>
    </source>
</evidence>
<comment type="subcellular location">
    <subcellularLocation>
        <location evidence="3">Cytoplasm</location>
    </subcellularLocation>
</comment>
<evidence type="ECO:0000313" key="17">
    <source>
        <dbReference type="Proteomes" id="UP000694559"/>
    </source>
</evidence>
<evidence type="ECO:0000256" key="8">
    <source>
        <dbReference type="ARBA" id="ARBA00022490"/>
    </source>
</evidence>
<evidence type="ECO:0000256" key="10">
    <source>
        <dbReference type="ARBA" id="ARBA00022801"/>
    </source>
</evidence>
<dbReference type="GO" id="GO:0000287">
    <property type="term" value="F:magnesium ion binding"/>
    <property type="evidence" value="ECO:0007669"/>
    <property type="project" value="TreeGrafter"/>
</dbReference>
<dbReference type="Proteomes" id="UP000694559">
    <property type="component" value="Unplaced"/>
</dbReference>
<evidence type="ECO:0000256" key="12">
    <source>
        <dbReference type="ARBA" id="ARBA00022990"/>
    </source>
</evidence>
<dbReference type="PROSITE" id="PS51707">
    <property type="entry name" value="CYTH"/>
    <property type="match status" value="1"/>
</dbReference>
<dbReference type="GO" id="GO:0042357">
    <property type="term" value="P:thiamine diphosphate metabolic process"/>
    <property type="evidence" value="ECO:0007669"/>
    <property type="project" value="TreeGrafter"/>
</dbReference>
<dbReference type="GO" id="GO:0005737">
    <property type="term" value="C:cytoplasm"/>
    <property type="evidence" value="ECO:0007669"/>
    <property type="project" value="UniProtKB-SubCell"/>
</dbReference>
<evidence type="ECO:0000256" key="3">
    <source>
        <dbReference type="ARBA" id="ARBA00004496"/>
    </source>
</evidence>
<keyword evidence="9" id="KW-0479">Metal-binding</keyword>
<comment type="similarity">
    <text evidence="4">Belongs to the ThTPase family.</text>
</comment>
<evidence type="ECO:0000256" key="14">
    <source>
        <dbReference type="SAM" id="MobiDB-lite"/>
    </source>
</evidence>
<reference evidence="16" key="2">
    <citation type="submission" date="2025-09" db="UniProtKB">
        <authorList>
            <consortium name="Ensembl"/>
        </authorList>
    </citation>
    <scope>IDENTIFICATION</scope>
</reference>
<comment type="subunit">
    <text evidence="5">Monomer.</text>
</comment>
<reference evidence="16" key="1">
    <citation type="submission" date="2025-08" db="UniProtKB">
        <authorList>
            <consortium name="Ensembl"/>
        </authorList>
    </citation>
    <scope>IDENTIFICATION</scope>
</reference>
<dbReference type="SMART" id="SM01118">
    <property type="entry name" value="CYTH"/>
    <property type="match status" value="1"/>
</dbReference>
<evidence type="ECO:0000256" key="2">
    <source>
        <dbReference type="ARBA" id="ARBA00002106"/>
    </source>
</evidence>
<organism evidence="16 17">
    <name type="scientific">Naja naja</name>
    <name type="common">Indian cobra</name>
    <dbReference type="NCBI Taxonomy" id="35670"/>
    <lineage>
        <taxon>Eukaryota</taxon>
        <taxon>Metazoa</taxon>
        <taxon>Chordata</taxon>
        <taxon>Craniata</taxon>
        <taxon>Vertebrata</taxon>
        <taxon>Euteleostomi</taxon>
        <taxon>Lepidosauria</taxon>
        <taxon>Squamata</taxon>
        <taxon>Bifurcata</taxon>
        <taxon>Unidentata</taxon>
        <taxon>Episquamata</taxon>
        <taxon>Toxicofera</taxon>
        <taxon>Serpentes</taxon>
        <taxon>Colubroidea</taxon>
        <taxon>Elapidae</taxon>
        <taxon>Elapinae</taxon>
        <taxon>Naja</taxon>
    </lineage>
</organism>
<keyword evidence="12" id="KW-0007">Acetylation</keyword>
<gene>
    <name evidence="16" type="primary">THTPA</name>
</gene>
<evidence type="ECO:0000313" key="16">
    <source>
        <dbReference type="Ensembl" id="ENSNNAP00000014551.1"/>
    </source>
</evidence>
<evidence type="ECO:0000256" key="6">
    <source>
        <dbReference type="ARBA" id="ARBA00012378"/>
    </source>
</evidence>
<keyword evidence="11" id="KW-0460">Magnesium</keyword>
<dbReference type="CDD" id="cd07758">
    <property type="entry name" value="ThTPase"/>
    <property type="match status" value="1"/>
</dbReference>
<dbReference type="OrthoDB" id="442176at2759"/>
<keyword evidence="17" id="KW-1185">Reference proteome</keyword>
<keyword evidence="10" id="KW-0378">Hydrolase</keyword>
<feature type="region of interest" description="Disordered" evidence="14">
    <location>
        <begin position="262"/>
        <end position="285"/>
    </location>
</feature>
<proteinExistence type="inferred from homology"/>
<evidence type="ECO:0000256" key="13">
    <source>
        <dbReference type="ARBA" id="ARBA00048194"/>
    </source>
</evidence>
<comment type="catalytic activity">
    <reaction evidence="13">
        <text>thiamine triphosphate + H2O = thiamine diphosphate + phosphate + H(+)</text>
        <dbReference type="Rhea" id="RHEA:11744"/>
        <dbReference type="ChEBI" id="CHEBI:15377"/>
        <dbReference type="ChEBI" id="CHEBI:15378"/>
        <dbReference type="ChEBI" id="CHEBI:43474"/>
        <dbReference type="ChEBI" id="CHEBI:58937"/>
        <dbReference type="ChEBI" id="CHEBI:58938"/>
        <dbReference type="EC" id="3.6.1.28"/>
    </reaction>
</comment>
<dbReference type="InterPro" id="IPR023577">
    <property type="entry name" value="CYTH_domain"/>
</dbReference>
<dbReference type="InterPro" id="IPR039582">
    <property type="entry name" value="THTPA"/>
</dbReference>
<evidence type="ECO:0000256" key="4">
    <source>
        <dbReference type="ARBA" id="ARBA00008181"/>
    </source>
</evidence>
<evidence type="ECO:0000256" key="7">
    <source>
        <dbReference type="ARBA" id="ARBA00020088"/>
    </source>
</evidence>
<keyword evidence="8" id="KW-0963">Cytoplasm</keyword>
<dbReference type="GeneTree" id="ENSGT00390000005996"/>
<accession>A0A8C6XI91</accession>
<protein>
    <recommendedName>
        <fullName evidence="7">Thiamine-triphosphatase</fullName>
        <ecNumber evidence="6">3.6.1.28</ecNumber>
    </recommendedName>
</protein>
<dbReference type="GO" id="GO:0006772">
    <property type="term" value="P:thiamine metabolic process"/>
    <property type="evidence" value="ECO:0007669"/>
    <property type="project" value="InterPro"/>
</dbReference>
<dbReference type="InterPro" id="IPR033469">
    <property type="entry name" value="CYTH-like_dom_sf"/>
</dbReference>
<name>A0A8C6XI91_NAJNA</name>
<dbReference type="Ensembl" id="ENSNNAT00000015255.1">
    <property type="protein sequence ID" value="ENSNNAP00000014551.1"/>
    <property type="gene ID" value="ENSNNAG00000009823.1"/>
</dbReference>
<dbReference type="PANTHER" id="PTHR14586">
    <property type="entry name" value="THIAMINE-TRIPHOSPHATASE"/>
    <property type="match status" value="1"/>
</dbReference>
<comment type="cofactor">
    <cofactor evidence="1">
        <name>Mg(2+)</name>
        <dbReference type="ChEBI" id="CHEBI:18420"/>
    </cofactor>
</comment>
<evidence type="ECO:0000259" key="15">
    <source>
        <dbReference type="PROSITE" id="PS51707"/>
    </source>
</evidence>
<comment type="function">
    <text evidence="2">Hydrolase highly specific for thiamine triphosphate (ThTP).</text>
</comment>
<dbReference type="Gene3D" id="2.40.320.10">
    <property type="entry name" value="Hypothetical Protein Pfu-838710-001"/>
    <property type="match status" value="1"/>
</dbReference>
<dbReference type="AlphaFoldDB" id="A0A8C6XI91"/>
<evidence type="ECO:0000256" key="5">
    <source>
        <dbReference type="ARBA" id="ARBA00011245"/>
    </source>
</evidence>
<dbReference type="Pfam" id="PF01928">
    <property type="entry name" value="CYTH"/>
    <property type="match status" value="1"/>
</dbReference>
<dbReference type="GO" id="GO:0050333">
    <property type="term" value="F:thiamine triphosphate phosphatase activity"/>
    <property type="evidence" value="ECO:0007669"/>
    <property type="project" value="UniProtKB-EC"/>
</dbReference>
<feature type="domain" description="CYTH" evidence="15">
    <location>
        <begin position="18"/>
        <end position="234"/>
    </location>
</feature>
<evidence type="ECO:0000256" key="11">
    <source>
        <dbReference type="ARBA" id="ARBA00022842"/>
    </source>
</evidence>
<evidence type="ECO:0000256" key="9">
    <source>
        <dbReference type="ARBA" id="ARBA00022723"/>
    </source>
</evidence>
<dbReference type="EC" id="3.6.1.28" evidence="6"/>
<dbReference type="PANTHER" id="PTHR14586:SF1">
    <property type="entry name" value="THIAMINE-TRIPHOSPHATASE"/>
    <property type="match status" value="1"/>
</dbReference>
<sequence>MERSSPDLQPREGQISGAIEVEQKFLFGPSTIEKLTNLGAILESCASFRDSYYDVPDWCLTRADHWLRDREGLGWELKCPLVVGAVGSDTPCAAETDNHLSAPVLQPPRDTRSSDTVSQYQEVTCPQNIVTRLCGLLDRDPGQNWSCCVNKAVEELGLQVFASFVTTRHKYRMGDLHVDLDEVDFGYTVGEVEAMVQRLEDIPETLEKIQKFCKQLGLEEKTAIPGKMSVFLHRFRPAHYKALIGAGVVRKVMNTTEEQEWESLMEPQPGQNECQGSEDCPNVNL</sequence>
<dbReference type="SUPFAM" id="SSF55154">
    <property type="entry name" value="CYTH-like phosphatases"/>
    <property type="match status" value="1"/>
</dbReference>